<dbReference type="Pfam" id="PF20172">
    <property type="entry name" value="DUF6538"/>
    <property type="match status" value="1"/>
</dbReference>
<feature type="region of interest" description="Disordered" evidence="1">
    <location>
        <begin position="163"/>
        <end position="195"/>
    </location>
</feature>
<dbReference type="RefSeq" id="WP_170203448.1">
    <property type="nucleotide sequence ID" value="NZ_CP051685.1"/>
</dbReference>
<dbReference type="AlphaFoldDB" id="A0A7Z2ZTB8"/>
<dbReference type="EMBL" id="CP051685">
    <property type="protein sequence ID" value="QJE01423.1"/>
    <property type="molecule type" value="Genomic_DNA"/>
</dbReference>
<evidence type="ECO:0000313" key="3">
    <source>
        <dbReference type="EMBL" id="QJE01423.1"/>
    </source>
</evidence>
<dbReference type="InterPro" id="IPR046668">
    <property type="entry name" value="DUF6538"/>
</dbReference>
<sequence>MADYLIRRNGRYSYRRRYPNEVAAVLKRAEFVKALGTADPKEAARLARAVSVQFDNECEKALRELMETPATASEVDSAANTRPSDAEVAKDVLGRLPGIIRQMTELVIAEQARNKAGWMDQIDWRRRALKEHIAGRMPTEINMHPLEARVALKAMEAAVRGEPLNFAATDEPRPTEESRDTSSQRNNGTSDTLDQKKLDAALAEYAADKSHRRKELARRIALRALSLPCKQSSAVAAISDWCKRELESGKRPSSVWTEASSVIALLKCVPGWHEFSVPKVGELKQLKGAGKARRDAKAPMPVSVLHKVLHGLPAYLPR</sequence>
<evidence type="ECO:0000259" key="2">
    <source>
        <dbReference type="Pfam" id="PF20172"/>
    </source>
</evidence>
<gene>
    <name evidence="3" type="ORF">HH212_16405</name>
</gene>
<feature type="domain" description="DUF6538" evidence="2">
    <location>
        <begin position="4"/>
        <end position="59"/>
    </location>
</feature>
<dbReference type="Proteomes" id="UP000502415">
    <property type="component" value="Chromosome"/>
</dbReference>
<name>A0A7Z2ZTB8_9BURK</name>
<organism evidence="3 4">
    <name type="scientific">Massilia forsythiae</name>
    <dbReference type="NCBI Taxonomy" id="2728020"/>
    <lineage>
        <taxon>Bacteria</taxon>
        <taxon>Pseudomonadati</taxon>
        <taxon>Pseudomonadota</taxon>
        <taxon>Betaproteobacteria</taxon>
        <taxon>Burkholderiales</taxon>
        <taxon>Oxalobacteraceae</taxon>
        <taxon>Telluria group</taxon>
        <taxon>Massilia</taxon>
    </lineage>
</organism>
<accession>A0A7Z2ZTB8</accession>
<keyword evidence="4" id="KW-1185">Reference proteome</keyword>
<evidence type="ECO:0000256" key="1">
    <source>
        <dbReference type="SAM" id="MobiDB-lite"/>
    </source>
</evidence>
<feature type="compositionally biased region" description="Polar residues" evidence="1">
    <location>
        <begin position="183"/>
        <end position="192"/>
    </location>
</feature>
<reference evidence="3 4" key="1">
    <citation type="submission" date="2020-04" db="EMBL/GenBank/DDBJ databases">
        <title>Genome sequencing of novel species.</title>
        <authorList>
            <person name="Heo J."/>
            <person name="Kim S.-J."/>
            <person name="Kim J.-S."/>
            <person name="Hong S.-B."/>
            <person name="Kwon S.-W."/>
        </authorList>
    </citation>
    <scope>NUCLEOTIDE SEQUENCE [LARGE SCALE GENOMIC DNA]</scope>
    <source>
        <strain evidence="3 4">GN2-R2</strain>
    </source>
</reference>
<proteinExistence type="predicted"/>
<protein>
    <recommendedName>
        <fullName evidence="2">DUF6538 domain-containing protein</fullName>
    </recommendedName>
</protein>
<feature type="compositionally biased region" description="Basic and acidic residues" evidence="1">
    <location>
        <begin position="170"/>
        <end position="182"/>
    </location>
</feature>
<dbReference type="KEGG" id="mfy:HH212_16405"/>
<evidence type="ECO:0000313" key="4">
    <source>
        <dbReference type="Proteomes" id="UP000502415"/>
    </source>
</evidence>